<evidence type="ECO:0000313" key="3">
    <source>
        <dbReference type="Proteomes" id="UP000316921"/>
    </source>
</evidence>
<keyword evidence="3" id="KW-1185">Reference proteome</keyword>
<proteinExistence type="predicted"/>
<accession>A0A518BLX1</accession>
<dbReference type="EMBL" id="CP036287">
    <property type="protein sequence ID" value="QDU67947.1"/>
    <property type="molecule type" value="Genomic_DNA"/>
</dbReference>
<keyword evidence="1" id="KW-0732">Signal</keyword>
<protein>
    <recommendedName>
        <fullName evidence="4">SMP-30/Gluconolaconase/LRE-like region</fullName>
    </recommendedName>
</protein>
<dbReference type="RefSeq" id="WP_145066550.1">
    <property type="nucleotide sequence ID" value="NZ_CP036287.1"/>
</dbReference>
<reference evidence="2 3" key="1">
    <citation type="submission" date="2019-02" db="EMBL/GenBank/DDBJ databases">
        <title>Deep-cultivation of Planctomycetes and their phenomic and genomic characterization uncovers novel biology.</title>
        <authorList>
            <person name="Wiegand S."/>
            <person name="Jogler M."/>
            <person name="Boedeker C."/>
            <person name="Pinto D."/>
            <person name="Vollmers J."/>
            <person name="Rivas-Marin E."/>
            <person name="Kohn T."/>
            <person name="Peeters S.H."/>
            <person name="Heuer A."/>
            <person name="Rast P."/>
            <person name="Oberbeckmann S."/>
            <person name="Bunk B."/>
            <person name="Jeske O."/>
            <person name="Meyerdierks A."/>
            <person name="Storesund J.E."/>
            <person name="Kallscheuer N."/>
            <person name="Luecker S."/>
            <person name="Lage O.M."/>
            <person name="Pohl T."/>
            <person name="Merkel B.J."/>
            <person name="Hornburger P."/>
            <person name="Mueller R.-W."/>
            <person name="Bruemmer F."/>
            <person name="Labrenz M."/>
            <person name="Spormann A.M."/>
            <person name="Op den Camp H."/>
            <person name="Overmann J."/>
            <person name="Amann R."/>
            <person name="Jetten M.S.M."/>
            <person name="Mascher T."/>
            <person name="Medema M.H."/>
            <person name="Devos D.P."/>
            <person name="Kaster A.-K."/>
            <person name="Ovreas L."/>
            <person name="Rohde M."/>
            <person name="Galperin M.Y."/>
            <person name="Jogler C."/>
        </authorList>
    </citation>
    <scope>NUCLEOTIDE SEQUENCE [LARGE SCALE GENOMIC DNA]</scope>
    <source>
        <strain evidence="2 3">Pla133</strain>
    </source>
</reference>
<feature type="signal peptide" evidence="1">
    <location>
        <begin position="1"/>
        <end position="26"/>
    </location>
</feature>
<dbReference type="AlphaFoldDB" id="A0A518BLX1"/>
<name>A0A518BLX1_9BACT</name>
<feature type="chain" id="PRO_5022231537" description="SMP-30/Gluconolaconase/LRE-like region" evidence="1">
    <location>
        <begin position="27"/>
        <end position="366"/>
    </location>
</feature>
<dbReference type="Proteomes" id="UP000316921">
    <property type="component" value="Chromosome"/>
</dbReference>
<gene>
    <name evidence="2" type="ORF">Pla133_30380</name>
</gene>
<dbReference type="SUPFAM" id="SSF63829">
    <property type="entry name" value="Calcium-dependent phosphotriesterase"/>
    <property type="match status" value="1"/>
</dbReference>
<evidence type="ECO:0000256" key="1">
    <source>
        <dbReference type="SAM" id="SignalP"/>
    </source>
</evidence>
<evidence type="ECO:0008006" key="4">
    <source>
        <dbReference type="Google" id="ProtNLM"/>
    </source>
</evidence>
<dbReference type="KEGG" id="pbap:Pla133_30380"/>
<sequence length="366" mass="37986" precursor="true">MKNWTVPATSALAALATLAALTPASAAQTPTGVITVSYFQKAYEMDLDGGPATTLATIFGVRPNAMAKDAAGRLWTTGNPSSTAGDLMLVRLDPFTGATLDERPILGLESVRGLTFLPDGSLLAVEGDSTGGPSELYEIAVDGTALPRGVTGSLAIQSLHWHGARLLGGTSSAVVELDPATGAVLSTLIADTPSMQWMATDACGDLYGGWGKFHRLDVDAGTWIDLGFLPYGDNRGFEFQPVPSTVEVIPGSPANPLVFGLAPGTDALIGRTLKLAVDHTTFVSSAVQDVLLLGYTQANIPTFAGTLSLVAVGGGPYFFDQVGLYAVDIPLSCGLFGLDLYFQAASISPDSGISLTNAIRVQFGWN</sequence>
<evidence type="ECO:0000313" key="2">
    <source>
        <dbReference type="EMBL" id="QDU67947.1"/>
    </source>
</evidence>
<organism evidence="2 3">
    <name type="scientific">Engelhardtia mirabilis</name>
    <dbReference type="NCBI Taxonomy" id="2528011"/>
    <lineage>
        <taxon>Bacteria</taxon>
        <taxon>Pseudomonadati</taxon>
        <taxon>Planctomycetota</taxon>
        <taxon>Planctomycetia</taxon>
        <taxon>Planctomycetia incertae sedis</taxon>
        <taxon>Engelhardtia</taxon>
    </lineage>
</organism>